<comment type="similarity">
    <text evidence="2">Belongs to the ABC-2 integral membrane protein family.</text>
</comment>
<keyword evidence="6 8" id="KW-1133">Transmembrane helix</keyword>
<dbReference type="AlphaFoldDB" id="A0A653AA23"/>
<dbReference type="PANTHER" id="PTHR30294:SF29">
    <property type="entry name" value="MULTIDRUG ABC TRANSPORTER PERMEASE YBHS-RELATED"/>
    <property type="match status" value="1"/>
</dbReference>
<dbReference type="InterPro" id="IPR013525">
    <property type="entry name" value="ABC2_TM"/>
</dbReference>
<sequence length="384" mass="42884">MKWKRIFIVAQKEWREILRDRLFFTLAFVVPGVLMLLFGYGISLDVENLPFAVVDHDRSRLSRDYAYRFIESRYFDFKGYLDDERDVDPLLSDNVIRAAVIIPEHFEKRLLAGRPAAVQTLIDGTFPSRAQTTKSYVTAINNAVTMELVSRHLAERDGKDMDRARKMLQPVGLQIRYLYNQSAKSIWSIAPSLLMVILMIAPPFLTAIGVVREKENGSIYNIYASTVSRGEFLIGKLAPYVIISTLNMTLLWVLAVQLYGAPFKGQLGFFLPASVLYLLCTTGIGLLISVFVRTQIAAIIVTVILTLVPAVLYSGFLIPIASLSGQAKITAHLIPAMYYTNIAVGSFLKGVGLEVLWGDLLVLAVYALIVFSAGFILFSKRPKA</sequence>
<evidence type="ECO:0000256" key="2">
    <source>
        <dbReference type="ARBA" id="ARBA00007783"/>
    </source>
</evidence>
<dbReference type="GO" id="GO:0140359">
    <property type="term" value="F:ABC-type transporter activity"/>
    <property type="evidence" value="ECO:0007669"/>
    <property type="project" value="InterPro"/>
</dbReference>
<dbReference type="InterPro" id="IPR047817">
    <property type="entry name" value="ABC2_TM_bact-type"/>
</dbReference>
<feature type="domain" description="ABC transmembrane type-2" evidence="9">
    <location>
        <begin position="130"/>
        <end position="381"/>
    </location>
</feature>
<feature type="transmembrane region" description="Helical" evidence="8">
    <location>
        <begin position="267"/>
        <end position="289"/>
    </location>
</feature>
<comment type="subcellular location">
    <subcellularLocation>
        <location evidence="1">Cell membrane</location>
        <topology evidence="1">Multi-pass membrane protein</topology>
    </subcellularLocation>
</comment>
<evidence type="ECO:0000256" key="6">
    <source>
        <dbReference type="ARBA" id="ARBA00022989"/>
    </source>
</evidence>
<dbReference type="InterPro" id="IPR051449">
    <property type="entry name" value="ABC-2_transporter_component"/>
</dbReference>
<keyword evidence="5 8" id="KW-0812">Transmembrane</keyword>
<dbReference type="EMBL" id="UPXX01000027">
    <property type="protein sequence ID" value="VBB44502.1"/>
    <property type="molecule type" value="Genomic_DNA"/>
</dbReference>
<keyword evidence="7 8" id="KW-0472">Membrane</keyword>
<feature type="transmembrane region" description="Helical" evidence="8">
    <location>
        <begin position="355"/>
        <end position="378"/>
    </location>
</feature>
<accession>A0A653AA23</accession>
<protein>
    <submittedName>
        <fullName evidence="10">ABC-2 type transporter</fullName>
    </submittedName>
</protein>
<evidence type="ECO:0000256" key="4">
    <source>
        <dbReference type="ARBA" id="ARBA00022475"/>
    </source>
</evidence>
<reference evidence="10" key="1">
    <citation type="submission" date="2018-07" db="EMBL/GenBank/DDBJ databases">
        <authorList>
            <consortium name="Genoscope - CEA"/>
            <person name="William W."/>
        </authorList>
    </citation>
    <scope>NUCLEOTIDE SEQUENCE</scope>
    <source>
        <strain evidence="10">IK1</strain>
    </source>
</reference>
<proteinExistence type="inferred from homology"/>
<organism evidence="10">
    <name type="scientific">Uncultured Desulfatiglans sp</name>
    <dbReference type="NCBI Taxonomy" id="1748965"/>
    <lineage>
        <taxon>Bacteria</taxon>
        <taxon>Pseudomonadati</taxon>
        <taxon>Thermodesulfobacteriota</taxon>
        <taxon>Desulfobacteria</taxon>
        <taxon>Desulfatiglandales</taxon>
        <taxon>Desulfatiglandaceae</taxon>
        <taxon>Desulfatiglans</taxon>
        <taxon>environmental samples</taxon>
    </lineage>
</organism>
<evidence type="ECO:0000256" key="5">
    <source>
        <dbReference type="ARBA" id="ARBA00022692"/>
    </source>
</evidence>
<evidence type="ECO:0000313" key="10">
    <source>
        <dbReference type="EMBL" id="VBB44502.1"/>
    </source>
</evidence>
<feature type="transmembrane region" description="Helical" evidence="8">
    <location>
        <begin position="186"/>
        <end position="211"/>
    </location>
</feature>
<feature type="transmembrane region" description="Helical" evidence="8">
    <location>
        <begin position="232"/>
        <end position="255"/>
    </location>
</feature>
<dbReference type="PANTHER" id="PTHR30294">
    <property type="entry name" value="MEMBRANE COMPONENT OF ABC TRANSPORTER YHHJ-RELATED"/>
    <property type="match status" value="1"/>
</dbReference>
<dbReference type="Pfam" id="PF12698">
    <property type="entry name" value="ABC2_membrane_3"/>
    <property type="match status" value="1"/>
</dbReference>
<dbReference type="Gene3D" id="3.40.1710.10">
    <property type="entry name" value="abc type-2 transporter like domain"/>
    <property type="match status" value="1"/>
</dbReference>
<evidence type="ECO:0000256" key="1">
    <source>
        <dbReference type="ARBA" id="ARBA00004651"/>
    </source>
</evidence>
<keyword evidence="4" id="KW-1003">Cell membrane</keyword>
<evidence type="ECO:0000256" key="7">
    <source>
        <dbReference type="ARBA" id="ARBA00023136"/>
    </source>
</evidence>
<feature type="transmembrane region" description="Helical" evidence="8">
    <location>
        <begin position="296"/>
        <end position="318"/>
    </location>
</feature>
<evidence type="ECO:0000256" key="3">
    <source>
        <dbReference type="ARBA" id="ARBA00022448"/>
    </source>
</evidence>
<name>A0A653AA23_UNCDX</name>
<keyword evidence="3" id="KW-0813">Transport</keyword>
<dbReference type="GO" id="GO:0005886">
    <property type="term" value="C:plasma membrane"/>
    <property type="evidence" value="ECO:0007669"/>
    <property type="project" value="UniProtKB-SubCell"/>
</dbReference>
<evidence type="ECO:0000259" key="9">
    <source>
        <dbReference type="PROSITE" id="PS51012"/>
    </source>
</evidence>
<evidence type="ECO:0000256" key="8">
    <source>
        <dbReference type="SAM" id="Phobius"/>
    </source>
</evidence>
<feature type="transmembrane region" description="Helical" evidence="8">
    <location>
        <begin position="21"/>
        <end position="42"/>
    </location>
</feature>
<gene>
    <name evidence="10" type="ORF">TRIP_B330606</name>
</gene>
<dbReference type="PROSITE" id="PS51012">
    <property type="entry name" value="ABC_TM2"/>
    <property type="match status" value="1"/>
</dbReference>